<dbReference type="Pfam" id="PF00486">
    <property type="entry name" value="Trans_reg_C"/>
    <property type="match status" value="1"/>
</dbReference>
<keyword evidence="3" id="KW-0805">Transcription regulation</keyword>
<sequence>MEKILIVDDEPDITAILADVLSDEGYVVTQIHDGREAIQSILETSFDLVLLDVMMPGVDGLTVCREVRYRSEVPILFLTAKSGIPNQIQGLNEGADDYIEKPFSNEQVVARVKAHLRREKRYQKSSQTKTYKSLVMDVSTYEAYYKQTILPLTKREFDIVRVLIDFPGQVFSRDQLYERVWGLEADGDASTITEHIRNIRAKVKRIDTQAHLLQTVWGVGYRIG</sequence>
<feature type="domain" description="OmpR/PhoB-type" evidence="9">
    <location>
        <begin position="126"/>
        <end position="224"/>
    </location>
</feature>
<keyword evidence="5" id="KW-0804">Transcription</keyword>
<gene>
    <name evidence="10" type="ORF">QNI29_13155</name>
</gene>
<name>A0ABY8UTN2_9BACI</name>
<evidence type="ECO:0000313" key="10">
    <source>
        <dbReference type="EMBL" id="WIF96695.1"/>
    </source>
</evidence>
<organism evidence="10 11">
    <name type="scientific">Pontibacillus chungwhensis</name>
    <dbReference type="NCBI Taxonomy" id="265426"/>
    <lineage>
        <taxon>Bacteria</taxon>
        <taxon>Bacillati</taxon>
        <taxon>Bacillota</taxon>
        <taxon>Bacilli</taxon>
        <taxon>Bacillales</taxon>
        <taxon>Bacillaceae</taxon>
        <taxon>Pontibacillus</taxon>
    </lineage>
</organism>
<keyword evidence="4 7" id="KW-0238">DNA-binding</keyword>
<dbReference type="InterPro" id="IPR011006">
    <property type="entry name" value="CheY-like_superfamily"/>
</dbReference>
<dbReference type="InterPro" id="IPR039420">
    <property type="entry name" value="WalR-like"/>
</dbReference>
<dbReference type="InterPro" id="IPR001789">
    <property type="entry name" value="Sig_transdc_resp-reg_receiver"/>
</dbReference>
<evidence type="ECO:0000256" key="4">
    <source>
        <dbReference type="ARBA" id="ARBA00023125"/>
    </source>
</evidence>
<reference evidence="10 11" key="1">
    <citation type="submission" date="2023-05" db="EMBL/GenBank/DDBJ databases">
        <title>Comparative genomics reveals the evidence of polycyclic aromatic hydrocarbons degradation in moderately halophilic genus Pontibacillus.</title>
        <authorList>
            <person name="Yang H."/>
            <person name="Qian Z."/>
        </authorList>
    </citation>
    <scope>NUCLEOTIDE SEQUENCE [LARGE SCALE GENOMIC DNA]</scope>
    <source>
        <strain evidence="11">HN14</strain>
    </source>
</reference>
<keyword evidence="1 6" id="KW-0597">Phosphoprotein</keyword>
<dbReference type="Proteomes" id="UP001236652">
    <property type="component" value="Chromosome"/>
</dbReference>
<dbReference type="Gene3D" id="6.10.250.690">
    <property type="match status" value="1"/>
</dbReference>
<dbReference type="RefSeq" id="WP_231416961.1">
    <property type="nucleotide sequence ID" value="NZ_CP126446.1"/>
</dbReference>
<dbReference type="Gene3D" id="1.10.10.10">
    <property type="entry name" value="Winged helix-like DNA-binding domain superfamily/Winged helix DNA-binding domain"/>
    <property type="match status" value="1"/>
</dbReference>
<dbReference type="EMBL" id="CP126446">
    <property type="protein sequence ID" value="WIF96695.1"/>
    <property type="molecule type" value="Genomic_DNA"/>
</dbReference>
<evidence type="ECO:0000256" key="7">
    <source>
        <dbReference type="PROSITE-ProRule" id="PRU01091"/>
    </source>
</evidence>
<evidence type="ECO:0000256" key="3">
    <source>
        <dbReference type="ARBA" id="ARBA00023015"/>
    </source>
</evidence>
<dbReference type="PANTHER" id="PTHR48111">
    <property type="entry name" value="REGULATOR OF RPOS"/>
    <property type="match status" value="1"/>
</dbReference>
<dbReference type="PROSITE" id="PS50110">
    <property type="entry name" value="RESPONSE_REGULATORY"/>
    <property type="match status" value="1"/>
</dbReference>
<dbReference type="CDD" id="cd00383">
    <property type="entry name" value="trans_reg_C"/>
    <property type="match status" value="1"/>
</dbReference>
<evidence type="ECO:0000256" key="6">
    <source>
        <dbReference type="PROSITE-ProRule" id="PRU00169"/>
    </source>
</evidence>
<evidence type="ECO:0000256" key="2">
    <source>
        <dbReference type="ARBA" id="ARBA00023012"/>
    </source>
</evidence>
<dbReference type="CDD" id="cd17574">
    <property type="entry name" value="REC_OmpR"/>
    <property type="match status" value="1"/>
</dbReference>
<accession>A0ABY8UTN2</accession>
<feature type="domain" description="Response regulatory" evidence="8">
    <location>
        <begin position="3"/>
        <end position="116"/>
    </location>
</feature>
<dbReference type="SUPFAM" id="SSF52172">
    <property type="entry name" value="CheY-like"/>
    <property type="match status" value="1"/>
</dbReference>
<feature type="modified residue" description="4-aspartylphosphate" evidence="6">
    <location>
        <position position="52"/>
    </location>
</feature>
<evidence type="ECO:0000313" key="11">
    <source>
        <dbReference type="Proteomes" id="UP001236652"/>
    </source>
</evidence>
<dbReference type="Pfam" id="PF00072">
    <property type="entry name" value="Response_reg"/>
    <property type="match status" value="1"/>
</dbReference>
<dbReference type="InterPro" id="IPR036388">
    <property type="entry name" value="WH-like_DNA-bd_sf"/>
</dbReference>
<dbReference type="PROSITE" id="PS51755">
    <property type="entry name" value="OMPR_PHOB"/>
    <property type="match status" value="1"/>
</dbReference>
<evidence type="ECO:0000259" key="8">
    <source>
        <dbReference type="PROSITE" id="PS50110"/>
    </source>
</evidence>
<evidence type="ECO:0000256" key="5">
    <source>
        <dbReference type="ARBA" id="ARBA00023163"/>
    </source>
</evidence>
<evidence type="ECO:0000259" key="9">
    <source>
        <dbReference type="PROSITE" id="PS51755"/>
    </source>
</evidence>
<proteinExistence type="predicted"/>
<keyword evidence="2" id="KW-0902">Two-component regulatory system</keyword>
<dbReference type="Gene3D" id="3.40.50.2300">
    <property type="match status" value="1"/>
</dbReference>
<dbReference type="PANTHER" id="PTHR48111:SF2">
    <property type="entry name" value="RESPONSE REGULATOR SAER"/>
    <property type="match status" value="1"/>
</dbReference>
<dbReference type="SMART" id="SM00862">
    <property type="entry name" value="Trans_reg_C"/>
    <property type="match status" value="1"/>
</dbReference>
<keyword evidence="11" id="KW-1185">Reference proteome</keyword>
<dbReference type="InterPro" id="IPR001867">
    <property type="entry name" value="OmpR/PhoB-type_DNA-bd"/>
</dbReference>
<evidence type="ECO:0000256" key="1">
    <source>
        <dbReference type="ARBA" id="ARBA00022553"/>
    </source>
</evidence>
<protein>
    <submittedName>
        <fullName evidence="10">Response regulator transcription factor</fullName>
    </submittedName>
</protein>
<dbReference type="SMART" id="SM00448">
    <property type="entry name" value="REC"/>
    <property type="match status" value="1"/>
</dbReference>
<feature type="DNA-binding region" description="OmpR/PhoB-type" evidence="7">
    <location>
        <begin position="126"/>
        <end position="224"/>
    </location>
</feature>